<evidence type="ECO:0000313" key="4">
    <source>
        <dbReference type="Proteomes" id="UP000002028"/>
    </source>
</evidence>
<proteinExistence type="predicted"/>
<keyword evidence="2" id="KW-1133">Transmembrane helix</keyword>
<feature type="compositionally biased region" description="Polar residues" evidence="1">
    <location>
        <begin position="7"/>
        <end position="22"/>
    </location>
</feature>
<dbReference type="RefSeq" id="WP_012929276.1">
    <property type="nucleotide sequence ID" value="NC_013730.1"/>
</dbReference>
<feature type="region of interest" description="Disordered" evidence="1">
    <location>
        <begin position="1"/>
        <end position="36"/>
    </location>
</feature>
<protein>
    <submittedName>
        <fullName evidence="3">Uncharacterized protein</fullName>
    </submittedName>
</protein>
<name>D2QQJ2_SPILD</name>
<dbReference type="AlphaFoldDB" id="D2QQJ2"/>
<organism evidence="3 4">
    <name type="scientific">Spirosoma linguale (strain ATCC 33905 / DSM 74 / LMG 10896 / Claus 1)</name>
    <dbReference type="NCBI Taxonomy" id="504472"/>
    <lineage>
        <taxon>Bacteria</taxon>
        <taxon>Pseudomonadati</taxon>
        <taxon>Bacteroidota</taxon>
        <taxon>Cytophagia</taxon>
        <taxon>Cytophagales</taxon>
        <taxon>Cytophagaceae</taxon>
        <taxon>Spirosoma</taxon>
    </lineage>
</organism>
<gene>
    <name evidence="3" type="ordered locus">Slin_4795</name>
</gene>
<keyword evidence="2" id="KW-0812">Transmembrane</keyword>
<sequence length="68" mass="7664">MPKRTTSRPNSASSYSELTGRTTAPAKADKLTDHKPTRKPDWLLIFVSILFLLSLLIVWLVDVPSLLR</sequence>
<dbReference type="KEGG" id="sli:Slin_4795"/>
<keyword evidence="4" id="KW-1185">Reference proteome</keyword>
<dbReference type="EMBL" id="CP001769">
    <property type="protein sequence ID" value="ADB40773.1"/>
    <property type="molecule type" value="Genomic_DNA"/>
</dbReference>
<evidence type="ECO:0000313" key="3">
    <source>
        <dbReference type="EMBL" id="ADB40773.1"/>
    </source>
</evidence>
<feature type="transmembrane region" description="Helical" evidence="2">
    <location>
        <begin position="42"/>
        <end position="61"/>
    </location>
</feature>
<evidence type="ECO:0000256" key="2">
    <source>
        <dbReference type="SAM" id="Phobius"/>
    </source>
</evidence>
<evidence type="ECO:0000256" key="1">
    <source>
        <dbReference type="SAM" id="MobiDB-lite"/>
    </source>
</evidence>
<keyword evidence="2" id="KW-0472">Membrane</keyword>
<feature type="compositionally biased region" description="Basic and acidic residues" evidence="1">
    <location>
        <begin position="27"/>
        <end position="36"/>
    </location>
</feature>
<dbReference type="Proteomes" id="UP000002028">
    <property type="component" value="Chromosome"/>
</dbReference>
<dbReference type="HOGENOM" id="CLU_2791877_0_0_10"/>
<reference evidence="3 4" key="1">
    <citation type="journal article" date="2010" name="Stand. Genomic Sci.">
        <title>Complete genome sequence of Spirosoma linguale type strain (1).</title>
        <authorList>
            <person name="Lail K."/>
            <person name="Sikorski J."/>
            <person name="Saunders E."/>
            <person name="Lapidus A."/>
            <person name="Glavina Del Rio T."/>
            <person name="Copeland A."/>
            <person name="Tice H."/>
            <person name="Cheng J.-F."/>
            <person name="Lucas S."/>
            <person name="Nolan M."/>
            <person name="Bruce D."/>
            <person name="Goodwin L."/>
            <person name="Pitluck S."/>
            <person name="Ivanova N."/>
            <person name="Mavromatis K."/>
            <person name="Ovchinnikova G."/>
            <person name="Pati A."/>
            <person name="Chen A."/>
            <person name="Palaniappan K."/>
            <person name="Land M."/>
            <person name="Hauser L."/>
            <person name="Chang Y.-J."/>
            <person name="Jeffries C.D."/>
            <person name="Chain P."/>
            <person name="Brettin T."/>
            <person name="Detter J.C."/>
            <person name="Schuetze A."/>
            <person name="Rohde M."/>
            <person name="Tindall B.J."/>
            <person name="Goeker M."/>
            <person name="Bristow J."/>
            <person name="Eisen J.A."/>
            <person name="Markowitz V."/>
            <person name="Hugenholtz P."/>
            <person name="Kyrpides N.C."/>
            <person name="Klenk H.-P."/>
            <person name="Chen F."/>
        </authorList>
    </citation>
    <scope>NUCLEOTIDE SEQUENCE [LARGE SCALE GENOMIC DNA]</scope>
    <source>
        <strain evidence="4">ATCC 33905 / DSM 74 / LMG 10896 / Claus 1</strain>
    </source>
</reference>
<accession>D2QQJ2</accession>